<evidence type="ECO:0000256" key="1">
    <source>
        <dbReference type="HAMAP-Rule" id="MF_03146"/>
    </source>
</evidence>
<dbReference type="Proteomes" id="UP000077521">
    <property type="component" value="Unassembled WGS sequence"/>
</dbReference>
<feature type="compositionally biased region" description="Gly residues" evidence="2">
    <location>
        <begin position="1"/>
        <end position="18"/>
    </location>
</feature>
<feature type="compositionally biased region" description="Acidic residues" evidence="2">
    <location>
        <begin position="96"/>
        <end position="110"/>
    </location>
</feature>
<sequence length="351" mass="38313">MGKPRGGSRGGSGGGSGGSSSKRGRGGRGGRRGGGGGTSRADYYLESDNWKPASIVEPDDEEEEDDEDESDSQSGSEGSQDAPSRSRKGKARATDKDEDDEEDGGEENEEDAILEAQLQLPLAQWDFGHCDPKRCSGKKLARLGLIRELRVGQRFRGIVLTPNATQTLSPADTPVLAEHGLAVVECSWARLDEVPFGKIKSPHERLLPHLVATNPVNYGKSMKLNCVEALAAALFITSHDPLAHHLLSKFGWGQQFPIVNKGLLDRYKACTDPEQILAVAEELVQQEMERKQREKVDRGQRGEDLSLFNPNHTAEESEDEDEEDTLQQDFSKVVRITSASEAAAVHEQQQS</sequence>
<comment type="catalytic activity">
    <reaction evidence="1">
        <text>an N(1)-methylpseudouridine in rRNA + S-adenosyl-L-methionine = N(1)-methyl-N(3)-[(3S)-3-amino-3-carboxypropyl]pseudouridine in rRNA + S-methyl-5'-thioadenosine + H(+)</text>
        <dbReference type="Rhea" id="RHEA:63296"/>
        <dbReference type="Rhea" id="RHEA-COMP:11634"/>
        <dbReference type="Rhea" id="RHEA-COMP:16310"/>
        <dbReference type="ChEBI" id="CHEBI:15378"/>
        <dbReference type="ChEBI" id="CHEBI:17509"/>
        <dbReference type="ChEBI" id="CHEBI:59789"/>
        <dbReference type="ChEBI" id="CHEBI:74890"/>
        <dbReference type="ChEBI" id="CHEBI:146234"/>
        <dbReference type="EC" id="2.5.1.157"/>
    </reaction>
</comment>
<keyword evidence="6" id="KW-1185">Reference proteome</keyword>
<protein>
    <recommendedName>
        <fullName evidence="1">18S rRNA aminocarboxypropyltransferase</fullName>
        <ecNumber evidence="1">2.5.1.157</ecNumber>
    </recommendedName>
</protein>
<dbReference type="PANTHER" id="PTHR20426:SF0">
    <property type="entry name" value="18S RRNA AMINOCARBOXYPROPYLTRANSFERASE"/>
    <property type="match status" value="1"/>
</dbReference>
<gene>
    <name evidence="1" type="primary">TSR3</name>
    <name evidence="5" type="ORF">A4X13_0g2171</name>
</gene>
<keyword evidence="1" id="KW-0698">rRNA processing</keyword>
<dbReference type="EC" id="2.5.1.157" evidence="1"/>
<keyword evidence="1" id="KW-0808">Transferase</keyword>
<accession>A0A177TQ51</accession>
<feature type="compositionally biased region" description="Low complexity" evidence="2">
    <location>
        <begin position="72"/>
        <end position="81"/>
    </location>
</feature>
<feature type="region of interest" description="Disordered" evidence="2">
    <location>
        <begin position="290"/>
        <end position="327"/>
    </location>
</feature>
<feature type="domain" description="RNase L inhibitor RLI-like possible metal-binding" evidence="4">
    <location>
        <begin position="121"/>
        <end position="154"/>
    </location>
</feature>
<feature type="binding site" evidence="1">
    <location>
        <position position="207"/>
    </location>
    <ligand>
        <name>S-adenosyl-L-methionine</name>
        <dbReference type="ChEBI" id="CHEBI:59789"/>
    </ligand>
</feature>
<feature type="compositionally biased region" description="Acidic residues" evidence="2">
    <location>
        <begin position="316"/>
        <end position="326"/>
    </location>
</feature>
<comment type="caution">
    <text evidence="1">Lacks conserved residue(s) required for the propagation of feature annotation.</text>
</comment>
<dbReference type="InterPro" id="IPR007209">
    <property type="entry name" value="RNaseL-inhib-like_metal-bd_dom"/>
</dbReference>
<dbReference type="InterPro" id="IPR022968">
    <property type="entry name" value="Tsr3-like"/>
</dbReference>
<dbReference type="HAMAP" id="MF_01116">
    <property type="entry name" value="TSR3"/>
    <property type="match status" value="1"/>
</dbReference>
<name>A0A177TQ51_9BASI</name>
<dbReference type="AlphaFoldDB" id="A0A177TQ51"/>
<dbReference type="InterPro" id="IPR007177">
    <property type="entry name" value="Tsr3_C"/>
</dbReference>
<comment type="function">
    <text evidence="1">Aminocarboxypropyltransferase that catalyzes the aminocarboxypropyl transfer on pseudouridine at position 1191 (Psi1191) in 18S rRNA. It constitutes the last step in biosynthesis of the hypermodified N1-methyl-N3-(3-amino-3-carboxypropyl) pseudouridine (m1acp3-Psi) conserved in eukaryotic 18S rRNA.</text>
</comment>
<dbReference type="GO" id="GO:0030490">
    <property type="term" value="P:maturation of SSU-rRNA"/>
    <property type="evidence" value="ECO:0007669"/>
    <property type="project" value="TreeGrafter"/>
</dbReference>
<evidence type="ECO:0000313" key="5">
    <source>
        <dbReference type="EMBL" id="KAE8257736.1"/>
    </source>
</evidence>
<reference evidence="5" key="2">
    <citation type="journal article" date="2019" name="IMA Fungus">
        <title>Genome sequencing and comparison of five Tilletia species to identify candidate genes for the detection of regulated species infecting wheat.</title>
        <authorList>
            <person name="Nguyen H.D.T."/>
            <person name="Sultana T."/>
            <person name="Kesanakurti P."/>
            <person name="Hambleton S."/>
        </authorList>
    </citation>
    <scope>NUCLEOTIDE SEQUENCE</scope>
    <source>
        <strain evidence="5">DAOMC 236416</strain>
    </source>
</reference>
<feature type="compositionally biased region" description="Acidic residues" evidence="2">
    <location>
        <begin position="57"/>
        <end position="71"/>
    </location>
</feature>
<organism evidence="5 6">
    <name type="scientific">Tilletia indica</name>
    <dbReference type="NCBI Taxonomy" id="43049"/>
    <lineage>
        <taxon>Eukaryota</taxon>
        <taxon>Fungi</taxon>
        <taxon>Dikarya</taxon>
        <taxon>Basidiomycota</taxon>
        <taxon>Ustilaginomycotina</taxon>
        <taxon>Exobasidiomycetes</taxon>
        <taxon>Tilletiales</taxon>
        <taxon>Tilletiaceae</taxon>
        <taxon>Tilletia</taxon>
    </lineage>
</organism>
<dbReference type="GO" id="GO:0005634">
    <property type="term" value="C:nucleus"/>
    <property type="evidence" value="ECO:0007669"/>
    <property type="project" value="UniProtKB-SubCell"/>
</dbReference>
<evidence type="ECO:0000259" key="4">
    <source>
        <dbReference type="Pfam" id="PF04068"/>
    </source>
</evidence>
<feature type="compositionally biased region" description="Basic and acidic residues" evidence="2">
    <location>
        <begin position="290"/>
        <end position="304"/>
    </location>
</feature>
<keyword evidence="1" id="KW-0963">Cytoplasm</keyword>
<proteinExistence type="inferred from homology"/>
<dbReference type="EMBL" id="LWDF02000098">
    <property type="protein sequence ID" value="KAE8257736.1"/>
    <property type="molecule type" value="Genomic_DNA"/>
</dbReference>
<keyword evidence="1" id="KW-0949">S-adenosyl-L-methionine</keyword>
<dbReference type="Pfam" id="PF04068">
    <property type="entry name" value="Fer4_RLI"/>
    <property type="match status" value="1"/>
</dbReference>
<dbReference type="GO" id="GO:0000455">
    <property type="term" value="P:enzyme-directed rRNA pseudouridine synthesis"/>
    <property type="evidence" value="ECO:0007669"/>
    <property type="project" value="UniProtKB-UniRule"/>
</dbReference>
<comment type="subcellular location">
    <subcellularLocation>
        <location evidence="1">Cytoplasm</location>
    </subcellularLocation>
    <subcellularLocation>
        <location evidence="1">Nucleus</location>
    </subcellularLocation>
</comment>
<evidence type="ECO:0000313" key="6">
    <source>
        <dbReference type="Proteomes" id="UP000077521"/>
    </source>
</evidence>
<keyword evidence="1" id="KW-0539">Nucleus</keyword>
<evidence type="ECO:0000256" key="2">
    <source>
        <dbReference type="SAM" id="MobiDB-lite"/>
    </source>
</evidence>
<feature type="region of interest" description="Disordered" evidence="2">
    <location>
        <begin position="1"/>
        <end position="110"/>
    </location>
</feature>
<evidence type="ECO:0000259" key="3">
    <source>
        <dbReference type="Pfam" id="PF04034"/>
    </source>
</evidence>
<reference evidence="5" key="1">
    <citation type="submission" date="2016-04" db="EMBL/GenBank/DDBJ databases">
        <authorList>
            <person name="Nguyen H.D."/>
            <person name="Samba Siva P."/>
            <person name="Cullis J."/>
            <person name="Levesque C.A."/>
            <person name="Hambleton S."/>
        </authorList>
    </citation>
    <scope>NUCLEOTIDE SEQUENCE</scope>
    <source>
        <strain evidence="5">DAOMC 236416</strain>
    </source>
</reference>
<feature type="compositionally biased region" description="Basic residues" evidence="2">
    <location>
        <begin position="22"/>
        <end position="31"/>
    </location>
</feature>
<dbReference type="PANTHER" id="PTHR20426">
    <property type="entry name" value="RIBOSOME BIOGENESIS PROTEIN TSR3 HOMOLOG"/>
    <property type="match status" value="1"/>
</dbReference>
<comment type="caution">
    <text evidence="5">The sequence shown here is derived from an EMBL/GenBank/DDBJ whole genome shotgun (WGS) entry which is preliminary data.</text>
</comment>
<feature type="binding site" evidence="1">
    <location>
        <position position="184"/>
    </location>
    <ligand>
        <name>S-adenosyl-L-methionine</name>
        <dbReference type="ChEBI" id="CHEBI:59789"/>
    </ligand>
</feature>
<dbReference type="NCBIfam" id="NF002621">
    <property type="entry name" value="PRK02287.1"/>
    <property type="match status" value="1"/>
</dbReference>
<dbReference type="Pfam" id="PF04034">
    <property type="entry name" value="Ribo_biogen_C"/>
    <property type="match status" value="1"/>
</dbReference>
<dbReference type="GO" id="GO:1904047">
    <property type="term" value="F:S-adenosyl-L-methionine binding"/>
    <property type="evidence" value="ECO:0007669"/>
    <property type="project" value="UniProtKB-UniRule"/>
</dbReference>
<dbReference type="GO" id="GO:0005737">
    <property type="term" value="C:cytoplasm"/>
    <property type="evidence" value="ECO:0007669"/>
    <property type="project" value="UniProtKB-SubCell"/>
</dbReference>
<dbReference type="GO" id="GO:0106388">
    <property type="term" value="F:rRNA small subunit aminocarboxypropyltransferase activity"/>
    <property type="evidence" value="ECO:0007669"/>
    <property type="project" value="UniProtKB-EC"/>
</dbReference>
<feature type="domain" description="16S/18S rRNA aminocarboxypropyltransferase Tsr3 C-terminal" evidence="3">
    <location>
        <begin position="158"/>
        <end position="283"/>
    </location>
</feature>
<comment type="catalytic activity">
    <reaction evidence="1">
        <text>N(1)-methylpseudouridine(1191) in yeast 18S rRNA + S-adenosyl-L-methionine = N(1)-methyl-N(3)-[(3S)-3-amino-3-carboxypropyl]pseudouridine(1191) in yeast 18S rRNA + S-methyl-5'-thioadenosine + H(+)</text>
        <dbReference type="Rhea" id="RHEA:63300"/>
        <dbReference type="Rhea" id="RHEA-COMP:13852"/>
        <dbReference type="Rhea" id="RHEA-COMP:16309"/>
        <dbReference type="ChEBI" id="CHEBI:15378"/>
        <dbReference type="ChEBI" id="CHEBI:17509"/>
        <dbReference type="ChEBI" id="CHEBI:59789"/>
        <dbReference type="ChEBI" id="CHEBI:74890"/>
        <dbReference type="ChEBI" id="CHEBI:146234"/>
    </reaction>
</comment>
<comment type="similarity">
    <text evidence="1">Belongs to the TDD superfamily. TSR3 family.</text>
</comment>
<feature type="binding site" evidence="1">
    <location>
        <position position="136"/>
    </location>
    <ligand>
        <name>S-adenosyl-L-methionine</name>
        <dbReference type="ChEBI" id="CHEBI:59789"/>
    </ligand>
</feature>
<keyword evidence="1" id="KW-0690">Ribosome biogenesis</keyword>